<gene>
    <name evidence="1" type="ORF">I543_1156</name>
</gene>
<dbReference type="Proteomes" id="UP000020103">
    <property type="component" value="Unassembled WGS sequence"/>
</dbReference>
<comment type="caution">
    <text evidence="1">The sequence shown here is derived from an EMBL/GenBank/DDBJ whole genome shotgun (WGS) entry which is preliminary data.</text>
</comment>
<protein>
    <submittedName>
        <fullName evidence="1">Uncharacterized protein</fullName>
    </submittedName>
</protein>
<dbReference type="AlphaFoldDB" id="A0A829PZY2"/>
<evidence type="ECO:0000313" key="1">
    <source>
        <dbReference type="EMBL" id="EUA46060.1"/>
    </source>
</evidence>
<evidence type="ECO:0000313" key="2">
    <source>
        <dbReference type="Proteomes" id="UP000020103"/>
    </source>
</evidence>
<accession>A0A829PZY2</accession>
<dbReference type="EMBL" id="JAOF01000001">
    <property type="protein sequence ID" value="EUA46060.1"/>
    <property type="molecule type" value="Genomic_DNA"/>
</dbReference>
<sequence>MVVHQPSSTLSTGDRIDREWMAWATHYAPGNALPTLPSELVDEV</sequence>
<proteinExistence type="predicted"/>
<reference evidence="1 2" key="1">
    <citation type="submission" date="2013-12" db="EMBL/GenBank/DDBJ databases">
        <authorList>
            <person name="Madinger N."/>
            <person name="Lenaerts A."/>
            <person name="Ordway D."/>
            <person name="DeGroote M.A."/>
            <person name="Parker T."/>
            <person name="Sizemore C."/>
            <person name="Tallon L.J."/>
            <person name="Sadzewicz L.K."/>
            <person name="Sengamalay N."/>
            <person name="Fraser C.M."/>
            <person name="Hine E."/>
            <person name="Shefchek K.A."/>
            <person name="Das S.P."/>
            <person name="Tettelin H."/>
        </authorList>
    </citation>
    <scope>NUCLEOTIDE SEQUENCE [LARGE SCALE GENOMIC DNA]</scope>
    <source>
        <strain evidence="1 2">21</strain>
    </source>
</reference>
<organism evidence="1 2">
    <name type="scientific">Mycobacteroides abscessus 21</name>
    <dbReference type="NCBI Taxonomy" id="1299324"/>
    <lineage>
        <taxon>Bacteria</taxon>
        <taxon>Bacillati</taxon>
        <taxon>Actinomycetota</taxon>
        <taxon>Actinomycetes</taxon>
        <taxon>Mycobacteriales</taxon>
        <taxon>Mycobacteriaceae</taxon>
        <taxon>Mycobacteroides</taxon>
        <taxon>Mycobacteroides abscessus</taxon>
    </lineage>
</organism>
<name>A0A829PZY2_9MYCO</name>